<dbReference type="InterPro" id="IPR012337">
    <property type="entry name" value="RNaseH-like_sf"/>
</dbReference>
<dbReference type="InterPro" id="IPR008906">
    <property type="entry name" value="HATC_C_dom"/>
</dbReference>
<name>A0AAP0G5S5_9ASPA</name>
<comment type="caution">
    <text evidence="2">The sequence shown here is derived from an EMBL/GenBank/DDBJ whole genome shotgun (WGS) entry which is preliminary data.</text>
</comment>
<feature type="domain" description="HAT C-terminal dimerisation" evidence="1">
    <location>
        <begin position="440"/>
        <end position="519"/>
    </location>
</feature>
<organism evidence="2 3">
    <name type="scientific">Platanthera zijinensis</name>
    <dbReference type="NCBI Taxonomy" id="2320716"/>
    <lineage>
        <taxon>Eukaryota</taxon>
        <taxon>Viridiplantae</taxon>
        <taxon>Streptophyta</taxon>
        <taxon>Embryophyta</taxon>
        <taxon>Tracheophyta</taxon>
        <taxon>Spermatophyta</taxon>
        <taxon>Magnoliopsida</taxon>
        <taxon>Liliopsida</taxon>
        <taxon>Asparagales</taxon>
        <taxon>Orchidaceae</taxon>
        <taxon>Orchidoideae</taxon>
        <taxon>Orchideae</taxon>
        <taxon>Orchidinae</taxon>
        <taxon>Platanthera</taxon>
    </lineage>
</organism>
<reference evidence="2 3" key="1">
    <citation type="journal article" date="2022" name="Nat. Plants">
        <title>Genomes of leafy and leafless Platanthera orchids illuminate the evolution of mycoheterotrophy.</title>
        <authorList>
            <person name="Li M.H."/>
            <person name="Liu K.W."/>
            <person name="Li Z."/>
            <person name="Lu H.C."/>
            <person name="Ye Q.L."/>
            <person name="Zhang D."/>
            <person name="Wang J.Y."/>
            <person name="Li Y.F."/>
            <person name="Zhong Z.M."/>
            <person name="Liu X."/>
            <person name="Yu X."/>
            <person name="Liu D.K."/>
            <person name="Tu X.D."/>
            <person name="Liu B."/>
            <person name="Hao Y."/>
            <person name="Liao X.Y."/>
            <person name="Jiang Y.T."/>
            <person name="Sun W.H."/>
            <person name="Chen J."/>
            <person name="Chen Y.Q."/>
            <person name="Ai Y."/>
            <person name="Zhai J.W."/>
            <person name="Wu S.S."/>
            <person name="Zhou Z."/>
            <person name="Hsiao Y.Y."/>
            <person name="Wu W.L."/>
            <person name="Chen Y.Y."/>
            <person name="Lin Y.F."/>
            <person name="Hsu J.L."/>
            <person name="Li C.Y."/>
            <person name="Wang Z.W."/>
            <person name="Zhao X."/>
            <person name="Zhong W.Y."/>
            <person name="Ma X.K."/>
            <person name="Ma L."/>
            <person name="Huang J."/>
            <person name="Chen G.Z."/>
            <person name="Huang M.Z."/>
            <person name="Huang L."/>
            <person name="Peng D.H."/>
            <person name="Luo Y.B."/>
            <person name="Zou S.Q."/>
            <person name="Chen S.P."/>
            <person name="Lan S."/>
            <person name="Tsai W.C."/>
            <person name="Van de Peer Y."/>
            <person name="Liu Z.J."/>
        </authorList>
    </citation>
    <scope>NUCLEOTIDE SEQUENCE [LARGE SCALE GENOMIC DNA]</scope>
    <source>
        <strain evidence="2">Lor287</strain>
    </source>
</reference>
<dbReference type="PANTHER" id="PTHR23272">
    <property type="entry name" value="BED FINGER-RELATED"/>
    <property type="match status" value="1"/>
</dbReference>
<evidence type="ECO:0000313" key="3">
    <source>
        <dbReference type="Proteomes" id="UP001418222"/>
    </source>
</evidence>
<dbReference type="AlphaFoldDB" id="A0AAP0G5S5"/>
<protein>
    <recommendedName>
        <fullName evidence="1">HAT C-terminal dimerisation domain-containing protein</fullName>
    </recommendedName>
</protein>
<accession>A0AAP0G5S5</accession>
<dbReference type="GO" id="GO:0046983">
    <property type="term" value="F:protein dimerization activity"/>
    <property type="evidence" value="ECO:0007669"/>
    <property type="project" value="InterPro"/>
</dbReference>
<dbReference type="EMBL" id="JBBWWQ010000009">
    <property type="protein sequence ID" value="KAK8938741.1"/>
    <property type="molecule type" value="Genomic_DNA"/>
</dbReference>
<gene>
    <name evidence="2" type="ORF">KSP39_PZI011668</name>
</gene>
<dbReference type="SUPFAM" id="SSF53098">
    <property type="entry name" value="Ribonuclease H-like"/>
    <property type="match status" value="1"/>
</dbReference>
<evidence type="ECO:0000259" key="1">
    <source>
        <dbReference type="Pfam" id="PF05699"/>
    </source>
</evidence>
<proteinExistence type="predicted"/>
<evidence type="ECO:0000313" key="2">
    <source>
        <dbReference type="EMBL" id="KAK8938741.1"/>
    </source>
</evidence>
<dbReference type="Proteomes" id="UP001418222">
    <property type="component" value="Unassembled WGS sequence"/>
</dbReference>
<keyword evidence="3" id="KW-1185">Reference proteome</keyword>
<dbReference type="PANTHER" id="PTHR23272:SF183">
    <property type="entry name" value="ZINC FINGER BED DOMAIN-CONTAINING PROTEIN RICESLEEPER 1-LIKE"/>
    <property type="match status" value="1"/>
</dbReference>
<dbReference type="Pfam" id="PF05699">
    <property type="entry name" value="Dimer_Tnp_hAT"/>
    <property type="match status" value="1"/>
</dbReference>
<sequence>MGSRLCCVTGWRGCARGSWRLARGFQIPTSCRSSSSCLLCSAAIRQSPPSHLLTGHGRLLASKQALRDSVGDSTRLIMQNNDKTIERVIGDIDSIVNEVGNKASNDTLGTSSEIKDDNENLQKAKRLKKSSIWLGFTKDKDKDGLNCAAHRKAKAEKERSSHTQTQLGFVSSTVDPSSFPALHDEKVDIEVMKEFTANWILMHEDPFSIVEEEAQDSISEIKDTVNVIRDSVKYIQRSDDRFKIFSEIVKQLNLPERKLVDDCRTRWNSTYEMLAAACKFKDVFLRFAEQDPYYDSCPSEDDWVKIEKVCSVLEVFWTATDIISGSEYPTSNLFLNEGASNLLMSVAAVLDSRCKMRALEFFFPKLYFVQRAELEINLVNVTLQKIYAEYVENHMVEGEVSGEIEGSSHSNRQVQTQSDWFEYFDYVKSVESIQPQKSKLDIYLEENCYMIEKDLSRGERNFDVLEWWRVHALKYKILSTLAKDILAILITSVASEATFSAGSRVIDKYRASLKTDTVQV</sequence>